<evidence type="ECO:0000313" key="1">
    <source>
        <dbReference type="EMBL" id="PIU36002.1"/>
    </source>
</evidence>
<proteinExistence type="predicted"/>
<dbReference type="AlphaFoldDB" id="A0A2M6YRV9"/>
<accession>A0A2M6YRV9</accession>
<reference evidence="2" key="1">
    <citation type="submission" date="2017-09" db="EMBL/GenBank/DDBJ databases">
        <title>Depth-based differentiation of microbial function through sediment-hosted aquifers and enrichment of novel symbionts in the deep terrestrial subsurface.</title>
        <authorList>
            <person name="Probst A.J."/>
            <person name="Ladd B."/>
            <person name="Jarett J.K."/>
            <person name="Geller-Mcgrath D.E."/>
            <person name="Sieber C.M.K."/>
            <person name="Emerson J.B."/>
            <person name="Anantharaman K."/>
            <person name="Thomas B.C."/>
            <person name="Malmstrom R."/>
            <person name="Stieglmeier M."/>
            <person name="Klingl A."/>
            <person name="Woyke T."/>
            <person name="Ryan C.M."/>
            <person name="Banfield J.F."/>
        </authorList>
    </citation>
    <scope>NUCLEOTIDE SEQUENCE [LARGE SCALE GENOMIC DNA]</scope>
</reference>
<evidence type="ECO:0000313" key="2">
    <source>
        <dbReference type="Proteomes" id="UP000229502"/>
    </source>
</evidence>
<comment type="caution">
    <text evidence="1">The sequence shown here is derived from an EMBL/GenBank/DDBJ whole genome shotgun (WGS) entry which is preliminary data.</text>
</comment>
<dbReference type="Proteomes" id="UP000229502">
    <property type="component" value="Unassembled WGS sequence"/>
</dbReference>
<dbReference type="EMBL" id="PEWZ01000042">
    <property type="protein sequence ID" value="PIU36002.1"/>
    <property type="molecule type" value="Genomic_DNA"/>
</dbReference>
<protein>
    <submittedName>
        <fullName evidence="1">Uncharacterized protein</fullName>
    </submittedName>
</protein>
<gene>
    <name evidence="1" type="ORF">COT03_00725</name>
</gene>
<sequence length="298" mass="35358">MLKIKLSKVISYAKSDPEIFHRAWKEFVGEEEVYEGMENFDKITALFNEWYIFDFRLKSEMNFITEYYLKNPDNISQELLGELKQIIETQRFEALELVELRRGEWLKAYGLYSGQVYQVYDHLGSLSAPDQGTFFGRVAKIDDHWQLVWSDSVFLSWTNTPRAKKACLKSGVKLTAKDALVFWLPQKKSEDLEFTMRMTPKDLLGKRKELEKRFNELVGKNKLKVVFKDVLDFIYKENYQTNFCDFFVDLEKIGIPHQTVIEEMPFFDDLWNFFPHKLLKGKCPAEVYQRAYKEKYGN</sequence>
<organism evidence="1 2">
    <name type="scientific">Candidatus Shapirobacteria bacterium CG07_land_8_20_14_0_80_39_18</name>
    <dbReference type="NCBI Taxonomy" id="1974882"/>
    <lineage>
        <taxon>Bacteria</taxon>
        <taxon>Candidatus Shapironibacteriota</taxon>
    </lineage>
</organism>
<name>A0A2M6YRV9_9BACT</name>